<dbReference type="Gene3D" id="3.90.226.10">
    <property type="entry name" value="2-enoyl-CoA Hydratase, Chain A, domain 1"/>
    <property type="match status" value="1"/>
</dbReference>
<dbReference type="InterPro" id="IPR055210">
    <property type="entry name" value="CtpA/B_N"/>
</dbReference>
<protein>
    <submittedName>
        <fullName evidence="9">S41 family peptidase</fullName>
    </submittedName>
</protein>
<dbReference type="GO" id="GO:0006508">
    <property type="term" value="P:proteolysis"/>
    <property type="evidence" value="ECO:0007669"/>
    <property type="project" value="UniProtKB-KW"/>
</dbReference>
<dbReference type="EMBL" id="SMRS01000006">
    <property type="protein sequence ID" value="KAA0874504.1"/>
    <property type="molecule type" value="Genomic_DNA"/>
</dbReference>
<dbReference type="Pfam" id="PF03572">
    <property type="entry name" value="Peptidase_S41"/>
    <property type="match status" value="1"/>
</dbReference>
<keyword evidence="7" id="KW-0732">Signal</keyword>
<keyword evidence="4 5" id="KW-0720">Serine protease</keyword>
<keyword evidence="2 5" id="KW-0645">Protease</keyword>
<dbReference type="SMART" id="SM00245">
    <property type="entry name" value="TSPc"/>
    <property type="match status" value="1"/>
</dbReference>
<evidence type="ECO:0000256" key="6">
    <source>
        <dbReference type="SAM" id="MobiDB-lite"/>
    </source>
</evidence>
<keyword evidence="10" id="KW-1185">Reference proteome</keyword>
<dbReference type="Pfam" id="PF13180">
    <property type="entry name" value="PDZ_2"/>
    <property type="match status" value="1"/>
</dbReference>
<dbReference type="CDD" id="cd06782">
    <property type="entry name" value="cpPDZ_CPP-like"/>
    <property type="match status" value="1"/>
</dbReference>
<dbReference type="InterPro" id="IPR029045">
    <property type="entry name" value="ClpP/crotonase-like_dom_sf"/>
</dbReference>
<dbReference type="SMART" id="SM00228">
    <property type="entry name" value="PDZ"/>
    <property type="match status" value="1"/>
</dbReference>
<dbReference type="CDD" id="cd07560">
    <property type="entry name" value="Peptidase_S41_CPP"/>
    <property type="match status" value="1"/>
</dbReference>
<evidence type="ECO:0000256" key="4">
    <source>
        <dbReference type="ARBA" id="ARBA00022825"/>
    </source>
</evidence>
<feature type="region of interest" description="Disordered" evidence="6">
    <location>
        <begin position="370"/>
        <end position="397"/>
    </location>
</feature>
<evidence type="ECO:0000313" key="10">
    <source>
        <dbReference type="Proteomes" id="UP000325302"/>
    </source>
</evidence>
<organism evidence="9 10">
    <name type="scientific">Nitrincola tapanii</name>
    <dbReference type="NCBI Taxonomy" id="1708751"/>
    <lineage>
        <taxon>Bacteria</taxon>
        <taxon>Pseudomonadati</taxon>
        <taxon>Pseudomonadota</taxon>
        <taxon>Gammaproteobacteria</taxon>
        <taxon>Oceanospirillales</taxon>
        <taxon>Oceanospirillaceae</taxon>
        <taxon>Nitrincola</taxon>
    </lineage>
</organism>
<dbReference type="SUPFAM" id="SSF50156">
    <property type="entry name" value="PDZ domain-like"/>
    <property type="match status" value="1"/>
</dbReference>
<name>A0A5A9W1Y6_9GAMM</name>
<keyword evidence="3 5" id="KW-0378">Hydrolase</keyword>
<dbReference type="OrthoDB" id="9812068at2"/>
<dbReference type="GO" id="GO:0007165">
    <property type="term" value="P:signal transduction"/>
    <property type="evidence" value="ECO:0007669"/>
    <property type="project" value="TreeGrafter"/>
</dbReference>
<dbReference type="PROSITE" id="PS50106">
    <property type="entry name" value="PDZ"/>
    <property type="match status" value="1"/>
</dbReference>
<dbReference type="NCBIfam" id="TIGR00225">
    <property type="entry name" value="prc"/>
    <property type="match status" value="1"/>
</dbReference>
<dbReference type="FunFam" id="2.30.42.10:FF:000063">
    <property type="entry name" value="Peptidase, S41 family"/>
    <property type="match status" value="1"/>
</dbReference>
<gene>
    <name evidence="9" type="ORF">E1H14_09555</name>
</gene>
<dbReference type="Gene3D" id="2.30.42.10">
    <property type="match status" value="1"/>
</dbReference>
<feature type="domain" description="PDZ" evidence="8">
    <location>
        <begin position="86"/>
        <end position="154"/>
    </location>
</feature>
<proteinExistence type="inferred from homology"/>
<comment type="caution">
    <text evidence="9">The sequence shown here is derived from an EMBL/GenBank/DDBJ whole genome shotgun (WGS) entry which is preliminary data.</text>
</comment>
<comment type="similarity">
    <text evidence="1 5">Belongs to the peptidase S41A family.</text>
</comment>
<evidence type="ECO:0000256" key="1">
    <source>
        <dbReference type="ARBA" id="ARBA00009179"/>
    </source>
</evidence>
<dbReference type="AlphaFoldDB" id="A0A5A9W1Y6"/>
<reference evidence="9 10" key="1">
    <citation type="submission" date="2019-03" db="EMBL/GenBank/DDBJ databases">
        <title>Nitrincola sp. nov. isolated from an Indian soda lake.</title>
        <authorList>
            <person name="Joshi A."/>
            <person name="Thite S.V."/>
            <person name="Joseph N."/>
            <person name="Dhotre D."/>
            <person name="Moorthy M."/>
            <person name="Shouche Y.S."/>
        </authorList>
    </citation>
    <scope>NUCLEOTIDE SEQUENCE [LARGE SCALE GENOMIC DNA]</scope>
    <source>
        <strain evidence="9 10">MEB193</strain>
    </source>
</reference>
<evidence type="ECO:0000256" key="5">
    <source>
        <dbReference type="RuleBase" id="RU004404"/>
    </source>
</evidence>
<dbReference type="InterPro" id="IPR036034">
    <property type="entry name" value="PDZ_sf"/>
</dbReference>
<dbReference type="Proteomes" id="UP000325302">
    <property type="component" value="Unassembled WGS sequence"/>
</dbReference>
<dbReference type="RefSeq" id="WP_149391235.1">
    <property type="nucleotide sequence ID" value="NZ_SMRS01000006.1"/>
</dbReference>
<dbReference type="InterPro" id="IPR001478">
    <property type="entry name" value="PDZ"/>
</dbReference>
<sequence>MKIKTKRLVMLLGVGLSLSWSGVSLSQTEAPQQLPIEELRLFAEVFDRIKASYVEPVTDQKLLEDAIRGMVSGLDPHSAYLDPKAFEAMQVNTSGQFGGLGIEVGQQDGFIRVIAPIDDTPAHRAGVQAGDLITKIDQESVQGLSLNAAVEKMRGKVGSQIQLTIVREGVEKPFDLTLTRAVINVTSVRQRLLETGYAMIRISQFQNNTFEQLRKGWDELEKRGPLKGVILDLRNNPGGVLQAAVEVSDAFLKEGLIVYTEGRLPNSELRFSASRETLNADLPMVVLINAGSASASEIVAGALQDHRRAVVMGTDSFGKGSVQTILPVGSDRALKVTTARYFTPQGRSIQAEGIKPDILVEDARLTSIEQPRSLRERDLSGHLDGQTRGQSSEKEDSLAQKDYQLYEALNLLKALSILTPNQG</sequence>
<feature type="compositionally biased region" description="Basic and acidic residues" evidence="6">
    <location>
        <begin position="372"/>
        <end position="381"/>
    </location>
</feature>
<dbReference type="GO" id="GO:0030288">
    <property type="term" value="C:outer membrane-bounded periplasmic space"/>
    <property type="evidence" value="ECO:0007669"/>
    <property type="project" value="TreeGrafter"/>
</dbReference>
<evidence type="ECO:0000256" key="2">
    <source>
        <dbReference type="ARBA" id="ARBA00022670"/>
    </source>
</evidence>
<dbReference type="PANTHER" id="PTHR32060:SF30">
    <property type="entry name" value="CARBOXY-TERMINAL PROCESSING PROTEASE CTPA"/>
    <property type="match status" value="1"/>
</dbReference>
<accession>A0A5A9W1Y6</accession>
<dbReference type="InterPro" id="IPR005151">
    <property type="entry name" value="Tail-specific_protease"/>
</dbReference>
<dbReference type="GO" id="GO:0004175">
    <property type="term" value="F:endopeptidase activity"/>
    <property type="evidence" value="ECO:0007669"/>
    <property type="project" value="TreeGrafter"/>
</dbReference>
<dbReference type="PANTHER" id="PTHR32060">
    <property type="entry name" value="TAIL-SPECIFIC PROTEASE"/>
    <property type="match status" value="1"/>
</dbReference>
<evidence type="ECO:0000313" key="9">
    <source>
        <dbReference type="EMBL" id="KAA0874504.1"/>
    </source>
</evidence>
<dbReference type="InterPro" id="IPR004447">
    <property type="entry name" value="Peptidase_S41A"/>
</dbReference>
<evidence type="ECO:0000256" key="3">
    <source>
        <dbReference type="ARBA" id="ARBA00022801"/>
    </source>
</evidence>
<dbReference type="Gene3D" id="3.30.750.44">
    <property type="match status" value="1"/>
</dbReference>
<evidence type="ECO:0000256" key="7">
    <source>
        <dbReference type="SAM" id="SignalP"/>
    </source>
</evidence>
<dbReference type="GO" id="GO:0008236">
    <property type="term" value="F:serine-type peptidase activity"/>
    <property type="evidence" value="ECO:0007669"/>
    <property type="project" value="UniProtKB-KW"/>
</dbReference>
<feature type="chain" id="PRO_5022686571" evidence="7">
    <location>
        <begin position="27"/>
        <end position="423"/>
    </location>
</feature>
<evidence type="ECO:0000259" key="8">
    <source>
        <dbReference type="PROSITE" id="PS50106"/>
    </source>
</evidence>
<dbReference type="Pfam" id="PF22694">
    <property type="entry name" value="CtpB_N-like"/>
    <property type="match status" value="1"/>
</dbReference>
<feature type="signal peptide" evidence="7">
    <location>
        <begin position="1"/>
        <end position="26"/>
    </location>
</feature>
<dbReference type="SUPFAM" id="SSF52096">
    <property type="entry name" value="ClpP/crotonase"/>
    <property type="match status" value="1"/>
</dbReference>
<dbReference type="FunFam" id="3.90.226.10:FF:000029">
    <property type="entry name" value="Peptidase, S41 family"/>
    <property type="match status" value="1"/>
</dbReference>